<keyword evidence="1" id="KW-0812">Transmembrane</keyword>
<dbReference type="AlphaFoldDB" id="A0A066UYR7"/>
<sequence length="229" mass="26656">MIDVVSVFYEALITSLPLFLIAMFVYVLIRKLFHDYLKVKDYQKDEYRQDLEKELYNINYKLSSNEERFKQMNELVIQGNSFQSAENSFLSKLGVHEKFEVKSNQVFVLTPMNKDFYEDYAWVEESFLKHKFLCVKGDDVMVQSNLLSHIIKEIASSRFVVANISGRNPNVFYELGIAHAMGKDVLLIARNEKDITFDLSSSQVIVYKSKAQLERSVSEWLVSTLNKES</sequence>
<dbReference type="Proteomes" id="UP000027219">
    <property type="component" value="Unassembled WGS sequence"/>
</dbReference>
<comment type="caution">
    <text evidence="2">The sequence shown here is derived from an EMBL/GenBank/DDBJ whole genome shotgun (WGS) entry which is preliminary data.</text>
</comment>
<reference evidence="2 3" key="1">
    <citation type="submission" date="2014-02" db="EMBL/GenBank/DDBJ databases">
        <title>Vibrio fortis Dalian14 Genome Sequencing.</title>
        <authorList>
            <person name="Wang Y."/>
            <person name="Song L."/>
            <person name="Liu G."/>
            <person name="Ding J."/>
        </authorList>
    </citation>
    <scope>NUCLEOTIDE SEQUENCE [LARGE SCALE GENOMIC DNA]</scope>
    <source>
        <strain evidence="2 3">Dalian14</strain>
    </source>
</reference>
<organism evidence="2 3">
    <name type="scientific">Vibrio fortis</name>
    <dbReference type="NCBI Taxonomy" id="212667"/>
    <lineage>
        <taxon>Bacteria</taxon>
        <taxon>Pseudomonadati</taxon>
        <taxon>Pseudomonadota</taxon>
        <taxon>Gammaproteobacteria</taxon>
        <taxon>Vibrionales</taxon>
        <taxon>Vibrionaceae</taxon>
        <taxon>Vibrio</taxon>
    </lineage>
</organism>
<evidence type="ECO:0000313" key="2">
    <source>
        <dbReference type="EMBL" id="KDN29418.1"/>
    </source>
</evidence>
<keyword evidence="1" id="KW-0472">Membrane</keyword>
<name>A0A066UYR7_9VIBR</name>
<accession>A0A066UYR7</accession>
<gene>
    <name evidence="2" type="ORF">VFDL14_14685</name>
</gene>
<evidence type="ECO:0000313" key="3">
    <source>
        <dbReference type="Proteomes" id="UP000027219"/>
    </source>
</evidence>
<dbReference type="SUPFAM" id="SSF52309">
    <property type="entry name" value="N-(deoxy)ribosyltransferase-like"/>
    <property type="match status" value="1"/>
</dbReference>
<evidence type="ECO:0000256" key="1">
    <source>
        <dbReference type="SAM" id="Phobius"/>
    </source>
</evidence>
<keyword evidence="1" id="KW-1133">Transmembrane helix</keyword>
<proteinExistence type="predicted"/>
<dbReference type="EMBL" id="JFFR01000009">
    <property type="protein sequence ID" value="KDN29418.1"/>
    <property type="molecule type" value="Genomic_DNA"/>
</dbReference>
<dbReference type="OrthoDB" id="5180013at2"/>
<dbReference type="RefSeq" id="WP_050487364.1">
    <property type="nucleotide sequence ID" value="NZ_JFFR01000009.1"/>
</dbReference>
<keyword evidence="3" id="KW-1185">Reference proteome</keyword>
<feature type="transmembrane region" description="Helical" evidence="1">
    <location>
        <begin position="6"/>
        <end position="29"/>
    </location>
</feature>
<protein>
    <submittedName>
        <fullName evidence="2">Uncharacterized protein</fullName>
    </submittedName>
</protein>
<dbReference type="Gene3D" id="3.40.50.450">
    <property type="match status" value="1"/>
</dbReference>